<reference evidence="1 2" key="1">
    <citation type="submission" date="2021-07" db="EMBL/GenBank/DDBJ databases">
        <title>Novel Helicobacter sp. Isolated from a cat.</title>
        <authorList>
            <person name="Rimbara E."/>
            <person name="Suzuki M."/>
        </authorList>
    </citation>
    <scope>NUCLEOTIDE SEQUENCE [LARGE SCALE GENOMIC DNA]</scope>
    <source>
        <strain evidence="2">NHP19-012</strain>
    </source>
</reference>
<keyword evidence="2" id="KW-1185">Reference proteome</keyword>
<dbReference type="RefSeq" id="WP_221272464.1">
    <property type="nucleotide sequence ID" value="NZ_AP024819.1"/>
</dbReference>
<protein>
    <submittedName>
        <fullName evidence="1">Uncharacterized protein</fullName>
    </submittedName>
</protein>
<dbReference type="EMBL" id="AP024819">
    <property type="protein sequence ID" value="BCZ19064.1"/>
    <property type="molecule type" value="Genomic_DNA"/>
</dbReference>
<evidence type="ECO:0000313" key="2">
    <source>
        <dbReference type="Proteomes" id="UP000826146"/>
    </source>
</evidence>
<organism evidence="1 2">
    <name type="scientific">Helicobacter gastrofelis</name>
    <dbReference type="NCBI Taxonomy" id="2849642"/>
    <lineage>
        <taxon>Bacteria</taxon>
        <taxon>Pseudomonadati</taxon>
        <taxon>Campylobacterota</taxon>
        <taxon>Epsilonproteobacteria</taxon>
        <taxon>Campylobacterales</taxon>
        <taxon>Helicobacteraceae</taxon>
        <taxon>Helicobacter</taxon>
    </lineage>
</organism>
<gene>
    <name evidence="1" type="ORF">NHP190012_07060</name>
</gene>
<name>A0ABM7SE72_9HELI</name>
<dbReference type="Proteomes" id="UP000826146">
    <property type="component" value="Chromosome"/>
</dbReference>
<evidence type="ECO:0000313" key="1">
    <source>
        <dbReference type="EMBL" id="BCZ19064.1"/>
    </source>
</evidence>
<sequence>MHNTKKTTTIIVVETITTIMQMNTITMGMRNIKPSFSSPGYAGYPKYLCSLLSIRYVLYQLVRITPHALLVL</sequence>
<proteinExistence type="predicted"/>
<accession>A0ABM7SE72</accession>